<name>A0ABX6VBP6_9GAMM</name>
<evidence type="ECO:0000256" key="2">
    <source>
        <dbReference type="ARBA" id="ARBA00034247"/>
    </source>
</evidence>
<evidence type="ECO:0000256" key="3">
    <source>
        <dbReference type="SAM" id="MobiDB-lite"/>
    </source>
</evidence>
<dbReference type="InterPro" id="IPR029787">
    <property type="entry name" value="Nucleotide_cyclase"/>
</dbReference>
<dbReference type="Proteomes" id="UP000316416">
    <property type="component" value="Chromosome"/>
</dbReference>
<dbReference type="PANTHER" id="PTHR45138">
    <property type="entry name" value="REGULATORY COMPONENTS OF SENSORY TRANSDUCTION SYSTEM"/>
    <property type="match status" value="1"/>
</dbReference>
<evidence type="ECO:0000313" key="6">
    <source>
        <dbReference type="Proteomes" id="UP000316416"/>
    </source>
</evidence>
<feature type="region of interest" description="Disordered" evidence="3">
    <location>
        <begin position="1"/>
        <end position="40"/>
    </location>
</feature>
<dbReference type="InterPro" id="IPR035965">
    <property type="entry name" value="PAS-like_dom_sf"/>
</dbReference>
<dbReference type="Pfam" id="PF00990">
    <property type="entry name" value="GGDEF"/>
    <property type="match status" value="1"/>
</dbReference>
<feature type="domain" description="GGDEF" evidence="4">
    <location>
        <begin position="276"/>
        <end position="412"/>
    </location>
</feature>
<dbReference type="InterPro" id="IPR043128">
    <property type="entry name" value="Rev_trsase/Diguanyl_cyclase"/>
</dbReference>
<evidence type="ECO:0000256" key="1">
    <source>
        <dbReference type="ARBA" id="ARBA00012528"/>
    </source>
</evidence>
<dbReference type="NCBIfam" id="TIGR00254">
    <property type="entry name" value="GGDEF"/>
    <property type="match status" value="1"/>
</dbReference>
<proteinExistence type="predicted"/>
<dbReference type="InterPro" id="IPR059127">
    <property type="entry name" value="Diguanyl_cycl_sensor_dom"/>
</dbReference>
<comment type="catalytic activity">
    <reaction evidence="2">
        <text>2 GTP = 3',3'-c-di-GMP + 2 diphosphate</text>
        <dbReference type="Rhea" id="RHEA:24898"/>
        <dbReference type="ChEBI" id="CHEBI:33019"/>
        <dbReference type="ChEBI" id="CHEBI:37565"/>
        <dbReference type="ChEBI" id="CHEBI:58805"/>
        <dbReference type="EC" id="2.7.7.65"/>
    </reaction>
</comment>
<dbReference type="InterPro" id="IPR050469">
    <property type="entry name" value="Diguanylate_Cyclase"/>
</dbReference>
<dbReference type="SUPFAM" id="SSF55073">
    <property type="entry name" value="Nucleotide cyclase"/>
    <property type="match status" value="1"/>
</dbReference>
<evidence type="ECO:0000259" key="4">
    <source>
        <dbReference type="PROSITE" id="PS50887"/>
    </source>
</evidence>
<dbReference type="CDD" id="cd01949">
    <property type="entry name" value="GGDEF"/>
    <property type="match status" value="1"/>
</dbReference>
<dbReference type="RefSeq" id="WP_142871581.1">
    <property type="nucleotide sequence ID" value="NZ_CP045503.2"/>
</dbReference>
<organism evidence="5 6">
    <name type="scientific">Shewanella eurypsychrophilus</name>
    <dbReference type="NCBI Taxonomy" id="2593656"/>
    <lineage>
        <taxon>Bacteria</taxon>
        <taxon>Pseudomonadati</taxon>
        <taxon>Pseudomonadota</taxon>
        <taxon>Gammaproteobacteria</taxon>
        <taxon>Alteromonadales</taxon>
        <taxon>Shewanellaceae</taxon>
        <taxon>Shewanella</taxon>
    </lineage>
</organism>
<reference evidence="5" key="1">
    <citation type="submission" date="2021-07" db="EMBL/GenBank/DDBJ databases">
        <title>Shewanella sp. YLB-07 whole genome sequence.</title>
        <authorList>
            <person name="Yu L."/>
        </authorList>
    </citation>
    <scope>NUCLEOTIDE SEQUENCE</scope>
    <source>
        <strain evidence="5">YLB-08</strain>
    </source>
</reference>
<dbReference type="EMBL" id="CP045503">
    <property type="protein sequence ID" value="QPG59329.1"/>
    <property type="molecule type" value="Genomic_DNA"/>
</dbReference>
<dbReference type="SUPFAM" id="SSF55785">
    <property type="entry name" value="PYP-like sensor domain (PAS domain)"/>
    <property type="match status" value="1"/>
</dbReference>
<keyword evidence="6" id="KW-1185">Reference proteome</keyword>
<dbReference type="SMART" id="SM00267">
    <property type="entry name" value="GGDEF"/>
    <property type="match status" value="1"/>
</dbReference>
<gene>
    <name evidence="5" type="ORF">FM038_019530</name>
</gene>
<dbReference type="InterPro" id="IPR000160">
    <property type="entry name" value="GGDEF_dom"/>
</dbReference>
<protein>
    <recommendedName>
        <fullName evidence="1">diguanylate cyclase</fullName>
        <ecNumber evidence="1">2.7.7.65</ecNumber>
    </recommendedName>
</protein>
<dbReference type="Gene3D" id="3.30.70.270">
    <property type="match status" value="1"/>
</dbReference>
<sequence length="412" mass="45764">MLTLPPKPYEDNRQRSFSDICPVDSGTVSRADSPDAKPRLEDKFTSPADEFHQFMRQARANVQQDNVDISEAQVMAFSSQDCLAQTIPEQAALSSLPMPSPFATASDDLLFDDCYRSALNLLVQQLMEAVLVVDAMGTIQMISSKAVDLLSAGRGVKSTDILGQCWQEYLKEPQKTRYQQMLDEQLINQCQLEHTPIEASLTLEQGDSLDVEFSISYLGLSTPLFAIVIRDLTKHKAEYRQLYQWASTDCLTKLANRRVFDASLRSQWQACTISSRPISVVIIDIDHFKQFNDKYGHVQGDYCLQKIANVIAHSLPSDDCVAARYGGEEFALILPGFDAKQAQLMAEYIQLEINGLKYTDLGLDESVTVSVSQGIAAEVNGQFRTGTALLCAADTALYRAKADGRNRINLSC</sequence>
<dbReference type="Pfam" id="PF24820">
    <property type="entry name" value="Diguanyl_cycl_sensor"/>
    <property type="match status" value="1"/>
</dbReference>
<dbReference type="PROSITE" id="PS50887">
    <property type="entry name" value="GGDEF"/>
    <property type="match status" value="1"/>
</dbReference>
<dbReference type="EC" id="2.7.7.65" evidence="1"/>
<dbReference type="Gene3D" id="3.30.450.20">
    <property type="entry name" value="PAS domain"/>
    <property type="match status" value="1"/>
</dbReference>
<accession>A0ABX6VBP6</accession>
<dbReference type="PANTHER" id="PTHR45138:SF9">
    <property type="entry name" value="DIGUANYLATE CYCLASE DGCM-RELATED"/>
    <property type="match status" value="1"/>
</dbReference>
<evidence type="ECO:0000313" key="5">
    <source>
        <dbReference type="EMBL" id="QPG59329.1"/>
    </source>
</evidence>